<keyword evidence="5" id="KW-1185">Reference proteome</keyword>
<accession>A0ABD3B1L7</accession>
<dbReference type="InterPro" id="IPR036961">
    <property type="entry name" value="Kinesin_motor_dom_sf"/>
</dbReference>
<evidence type="ECO:0000259" key="3">
    <source>
        <dbReference type="PROSITE" id="PS50067"/>
    </source>
</evidence>
<evidence type="ECO:0000313" key="5">
    <source>
        <dbReference type="Proteomes" id="UP001630127"/>
    </source>
</evidence>
<dbReference type="InterPro" id="IPR001752">
    <property type="entry name" value="Kinesin_motor_dom"/>
</dbReference>
<dbReference type="PANTHER" id="PTHR47968:SF17">
    <property type="entry name" value="KINESIN-LIKE PROTEIN"/>
    <property type="match status" value="1"/>
</dbReference>
<dbReference type="AlphaFoldDB" id="A0ABD3B1L7"/>
<feature type="domain" description="Kinesin motor" evidence="3">
    <location>
        <begin position="1"/>
        <end position="88"/>
    </location>
</feature>
<comment type="caution">
    <text evidence="2">Lacks conserved residue(s) required for the propagation of feature annotation.</text>
</comment>
<dbReference type="InterPro" id="IPR027640">
    <property type="entry name" value="Kinesin-like_fam"/>
</dbReference>
<dbReference type="Pfam" id="PF00225">
    <property type="entry name" value="Kinesin"/>
    <property type="match status" value="1"/>
</dbReference>
<dbReference type="Gene3D" id="3.40.850.10">
    <property type="entry name" value="Kinesin motor domain"/>
    <property type="match status" value="1"/>
</dbReference>
<comment type="similarity">
    <text evidence="2">Belongs to the TRAFAC class myosin-kinesin ATPase superfamily. Kinesin family.</text>
</comment>
<evidence type="ECO:0000256" key="1">
    <source>
        <dbReference type="ARBA" id="ARBA00023175"/>
    </source>
</evidence>
<evidence type="ECO:0000313" key="4">
    <source>
        <dbReference type="EMBL" id="KAL3537245.1"/>
    </source>
</evidence>
<gene>
    <name evidence="4" type="ORF">ACH5RR_000611</name>
</gene>
<dbReference type="PROSITE" id="PS50067">
    <property type="entry name" value="KINESIN_MOTOR_2"/>
    <property type="match status" value="1"/>
</dbReference>
<keyword evidence="1" id="KW-0505">Motor protein</keyword>
<protein>
    <recommendedName>
        <fullName evidence="3">Kinesin motor domain-containing protein</fullName>
    </recommendedName>
</protein>
<comment type="caution">
    <text evidence="4">The sequence shown here is derived from an EMBL/GenBank/DDBJ whole genome shotgun (WGS) entry which is preliminary data.</text>
</comment>
<sequence length="88" mass="10178">MGFKRMEKKEEKEWRLRKKMNSGKLLLVHLAVSKKVEKTEAEGRVLEEAKTINKSFSAFRNVINALTGGFNGKANHVPYRDSKLFRIL</sequence>
<dbReference type="EMBL" id="JBJUIK010000001">
    <property type="protein sequence ID" value="KAL3537245.1"/>
    <property type="molecule type" value="Genomic_DNA"/>
</dbReference>
<proteinExistence type="inferred from homology"/>
<evidence type="ECO:0000256" key="2">
    <source>
        <dbReference type="PROSITE-ProRule" id="PRU00283"/>
    </source>
</evidence>
<dbReference type="PANTHER" id="PTHR47968">
    <property type="entry name" value="CENTROMERE PROTEIN E"/>
    <property type="match status" value="1"/>
</dbReference>
<dbReference type="PRINTS" id="PR00380">
    <property type="entry name" value="KINESINHEAVY"/>
</dbReference>
<organism evidence="4 5">
    <name type="scientific">Cinchona calisaya</name>
    <dbReference type="NCBI Taxonomy" id="153742"/>
    <lineage>
        <taxon>Eukaryota</taxon>
        <taxon>Viridiplantae</taxon>
        <taxon>Streptophyta</taxon>
        <taxon>Embryophyta</taxon>
        <taxon>Tracheophyta</taxon>
        <taxon>Spermatophyta</taxon>
        <taxon>Magnoliopsida</taxon>
        <taxon>eudicotyledons</taxon>
        <taxon>Gunneridae</taxon>
        <taxon>Pentapetalae</taxon>
        <taxon>asterids</taxon>
        <taxon>lamiids</taxon>
        <taxon>Gentianales</taxon>
        <taxon>Rubiaceae</taxon>
        <taxon>Cinchonoideae</taxon>
        <taxon>Cinchoneae</taxon>
        <taxon>Cinchona</taxon>
    </lineage>
</organism>
<name>A0ABD3B1L7_9GENT</name>
<dbReference type="InterPro" id="IPR027417">
    <property type="entry name" value="P-loop_NTPase"/>
</dbReference>
<dbReference type="SUPFAM" id="SSF52540">
    <property type="entry name" value="P-loop containing nucleoside triphosphate hydrolases"/>
    <property type="match status" value="1"/>
</dbReference>
<dbReference type="Proteomes" id="UP001630127">
    <property type="component" value="Unassembled WGS sequence"/>
</dbReference>
<reference evidence="4 5" key="1">
    <citation type="submission" date="2024-11" db="EMBL/GenBank/DDBJ databases">
        <title>A near-complete genome assembly of Cinchona calisaya.</title>
        <authorList>
            <person name="Lian D.C."/>
            <person name="Zhao X.W."/>
            <person name="Wei L."/>
        </authorList>
    </citation>
    <scope>NUCLEOTIDE SEQUENCE [LARGE SCALE GENOMIC DNA]</scope>
    <source>
        <tissue evidence="4">Nenye</tissue>
    </source>
</reference>